<feature type="compositionally biased region" description="Pro residues" evidence="8">
    <location>
        <begin position="280"/>
        <end position="289"/>
    </location>
</feature>
<accession>A0A1G7VSQ3</accession>
<evidence type="ECO:0000256" key="8">
    <source>
        <dbReference type="SAM" id="MobiDB-lite"/>
    </source>
</evidence>
<dbReference type="STRING" id="504805.SAMN05421505_10629"/>
<dbReference type="RefSeq" id="WP_093169730.1">
    <property type="nucleotide sequence ID" value="NZ_FNCN01000006.1"/>
</dbReference>
<dbReference type="InterPro" id="IPR008271">
    <property type="entry name" value="Ser/Thr_kinase_AS"/>
</dbReference>
<proteinExistence type="predicted"/>
<evidence type="ECO:0000256" key="5">
    <source>
        <dbReference type="ARBA" id="ARBA00022777"/>
    </source>
</evidence>
<feature type="domain" description="Protein kinase" evidence="9">
    <location>
        <begin position="12"/>
        <end position="281"/>
    </location>
</feature>
<feature type="compositionally biased region" description="Low complexity" evidence="8">
    <location>
        <begin position="323"/>
        <end position="339"/>
    </location>
</feature>
<dbReference type="InterPro" id="IPR000719">
    <property type="entry name" value="Prot_kinase_dom"/>
</dbReference>
<keyword evidence="2 10" id="KW-0723">Serine/threonine-protein kinase</keyword>
<feature type="binding site" evidence="7">
    <location>
        <position position="41"/>
    </location>
    <ligand>
        <name>ATP</name>
        <dbReference type="ChEBI" id="CHEBI:30616"/>
    </ligand>
</feature>
<dbReference type="SMART" id="SM00220">
    <property type="entry name" value="S_TKc"/>
    <property type="match status" value="1"/>
</dbReference>
<dbReference type="EMBL" id="FNCN01000006">
    <property type="protein sequence ID" value="SDG62835.1"/>
    <property type="molecule type" value="Genomic_DNA"/>
</dbReference>
<dbReference type="SUPFAM" id="SSF56112">
    <property type="entry name" value="Protein kinase-like (PK-like)"/>
    <property type="match status" value="1"/>
</dbReference>
<dbReference type="PROSITE" id="PS00108">
    <property type="entry name" value="PROTEIN_KINASE_ST"/>
    <property type="match status" value="1"/>
</dbReference>
<evidence type="ECO:0000256" key="1">
    <source>
        <dbReference type="ARBA" id="ARBA00012513"/>
    </source>
</evidence>
<dbReference type="PROSITE" id="PS00107">
    <property type="entry name" value="PROTEIN_KINASE_ATP"/>
    <property type="match status" value="1"/>
</dbReference>
<dbReference type="PROSITE" id="PS50011">
    <property type="entry name" value="PROTEIN_KINASE_DOM"/>
    <property type="match status" value="1"/>
</dbReference>
<gene>
    <name evidence="10" type="ORF">SAMN05421505_10629</name>
</gene>
<keyword evidence="5 10" id="KW-0418">Kinase</keyword>
<evidence type="ECO:0000256" key="2">
    <source>
        <dbReference type="ARBA" id="ARBA00022527"/>
    </source>
</evidence>
<feature type="region of interest" description="Disordered" evidence="8">
    <location>
        <begin position="323"/>
        <end position="351"/>
    </location>
</feature>
<dbReference type="Pfam" id="PF00069">
    <property type="entry name" value="Pkinase"/>
    <property type="match status" value="1"/>
</dbReference>
<dbReference type="Proteomes" id="UP000198923">
    <property type="component" value="Unassembled WGS sequence"/>
</dbReference>
<dbReference type="CDD" id="cd14014">
    <property type="entry name" value="STKc_PknB_like"/>
    <property type="match status" value="1"/>
</dbReference>
<keyword evidence="6 7" id="KW-0067">ATP-binding</keyword>
<dbReference type="GO" id="GO:0004674">
    <property type="term" value="F:protein serine/threonine kinase activity"/>
    <property type="evidence" value="ECO:0007669"/>
    <property type="project" value="UniProtKB-KW"/>
</dbReference>
<evidence type="ECO:0000313" key="10">
    <source>
        <dbReference type="EMBL" id="SDG62835.1"/>
    </source>
</evidence>
<dbReference type="OrthoDB" id="3679634at2"/>
<evidence type="ECO:0000256" key="4">
    <source>
        <dbReference type="ARBA" id="ARBA00022741"/>
    </source>
</evidence>
<evidence type="ECO:0000256" key="3">
    <source>
        <dbReference type="ARBA" id="ARBA00022679"/>
    </source>
</evidence>
<keyword evidence="3" id="KW-0808">Transferase</keyword>
<dbReference type="Gene3D" id="1.10.510.10">
    <property type="entry name" value="Transferase(Phosphotransferase) domain 1"/>
    <property type="match status" value="1"/>
</dbReference>
<organism evidence="10 11">
    <name type="scientific">Sinosporangium album</name>
    <dbReference type="NCBI Taxonomy" id="504805"/>
    <lineage>
        <taxon>Bacteria</taxon>
        <taxon>Bacillati</taxon>
        <taxon>Actinomycetota</taxon>
        <taxon>Actinomycetes</taxon>
        <taxon>Streptosporangiales</taxon>
        <taxon>Streptosporangiaceae</taxon>
        <taxon>Sinosporangium</taxon>
    </lineage>
</organism>
<evidence type="ECO:0000256" key="7">
    <source>
        <dbReference type="PROSITE-ProRule" id="PRU10141"/>
    </source>
</evidence>
<evidence type="ECO:0000256" key="6">
    <source>
        <dbReference type="ARBA" id="ARBA00022840"/>
    </source>
</evidence>
<dbReference type="EC" id="2.7.11.1" evidence="1"/>
<dbReference type="Gene3D" id="3.30.200.20">
    <property type="entry name" value="Phosphorylase Kinase, domain 1"/>
    <property type="match status" value="1"/>
</dbReference>
<dbReference type="GO" id="GO:0005524">
    <property type="term" value="F:ATP binding"/>
    <property type="evidence" value="ECO:0007669"/>
    <property type="project" value="UniProtKB-UniRule"/>
</dbReference>
<name>A0A1G7VSQ3_9ACTN</name>
<keyword evidence="4 7" id="KW-0547">Nucleotide-binding</keyword>
<protein>
    <recommendedName>
        <fullName evidence="1">non-specific serine/threonine protein kinase</fullName>
        <ecNumber evidence="1">2.7.11.1</ecNumber>
    </recommendedName>
</protein>
<dbReference type="InterPro" id="IPR011009">
    <property type="entry name" value="Kinase-like_dom_sf"/>
</dbReference>
<dbReference type="PANTHER" id="PTHR43289:SF6">
    <property type="entry name" value="SERINE_THREONINE-PROTEIN KINASE NEKL-3"/>
    <property type="match status" value="1"/>
</dbReference>
<feature type="region of interest" description="Disordered" evidence="8">
    <location>
        <begin position="273"/>
        <end position="296"/>
    </location>
</feature>
<evidence type="ECO:0000313" key="11">
    <source>
        <dbReference type="Proteomes" id="UP000198923"/>
    </source>
</evidence>
<dbReference type="AlphaFoldDB" id="A0A1G7VSQ3"/>
<keyword evidence="11" id="KW-1185">Reference proteome</keyword>
<dbReference type="InterPro" id="IPR017441">
    <property type="entry name" value="Protein_kinase_ATP_BS"/>
</dbReference>
<dbReference type="PANTHER" id="PTHR43289">
    <property type="entry name" value="MITOGEN-ACTIVATED PROTEIN KINASE KINASE KINASE 20-RELATED"/>
    <property type="match status" value="1"/>
</dbReference>
<sequence>MATGMTWLAHRYRLLDTLGAGGMGVVWLARDEMLGRDVAVKEVRFTSNLPESARAELRERTLREARAAAGLAHPAIVAVHDVIDQDERPWIVMDLVSGRSMEQVVRHGGPLPARRVAAVGVGVLDALSLAHGRGVLHRDVKPANIMLADDGRALLTDFGIAVQEGDPAITSSDQLVGSPGYMAPERLRGEGDGPSADLWSLAAALFAAVEGRGPFQRDTPMAALGAVLTQSPPYPERAGDLAPVLLAMLAKDPRERLSAAAFRAALDRAARGLPAEAEPYAPPRTPGTPPTRRRLGPLLAGGAALAVAGGTAAAVLLTREPPAASAPAASPSAVPASAAGRFPTPSEPCGLLDTAQARTVAPGAEAEDGEGATDKRPYCLWSAATGTRKLRVKVDHHAAARGRTAPEMAQAFFAQSRRQVTGDVGAGMFGETLPIRDVGRLGEESFAFDVRGTMGTSSHVAFRSSNVIIEVEVSEDDKRPLARMRDDAVRMARAVARRLDARG</sequence>
<reference evidence="10 11" key="1">
    <citation type="submission" date="2016-10" db="EMBL/GenBank/DDBJ databases">
        <authorList>
            <person name="de Groot N.N."/>
        </authorList>
    </citation>
    <scope>NUCLEOTIDE SEQUENCE [LARGE SCALE GENOMIC DNA]</scope>
    <source>
        <strain evidence="10 11">CPCC 201354</strain>
    </source>
</reference>
<evidence type="ECO:0000259" key="9">
    <source>
        <dbReference type="PROSITE" id="PS50011"/>
    </source>
</evidence>